<evidence type="ECO:0008006" key="6">
    <source>
        <dbReference type="Google" id="ProtNLM"/>
    </source>
</evidence>
<evidence type="ECO:0000313" key="5">
    <source>
        <dbReference type="Proteomes" id="UP001327314"/>
    </source>
</evidence>
<evidence type="ECO:0000256" key="3">
    <source>
        <dbReference type="SAM" id="SignalP"/>
    </source>
</evidence>
<dbReference type="Proteomes" id="UP001327314">
    <property type="component" value="Chromosome"/>
</dbReference>
<feature type="coiled-coil region" evidence="1">
    <location>
        <begin position="154"/>
        <end position="181"/>
    </location>
</feature>
<evidence type="ECO:0000313" key="4">
    <source>
        <dbReference type="EMBL" id="WQQ19719.1"/>
    </source>
</evidence>
<evidence type="ECO:0000256" key="2">
    <source>
        <dbReference type="SAM" id="MobiDB-lite"/>
    </source>
</evidence>
<proteinExistence type="predicted"/>
<keyword evidence="3" id="KW-0732">Signal</keyword>
<feature type="region of interest" description="Disordered" evidence="2">
    <location>
        <begin position="30"/>
        <end position="127"/>
    </location>
</feature>
<dbReference type="AlphaFoldDB" id="A0ABD8AIB1"/>
<feature type="compositionally biased region" description="Basic and acidic residues" evidence="2">
    <location>
        <begin position="77"/>
        <end position="94"/>
    </location>
</feature>
<accession>A0ABD8AIB1</accession>
<keyword evidence="1" id="KW-0175">Coiled coil</keyword>
<feature type="chain" id="PRO_5044805700" description="Lipoprotein" evidence="3">
    <location>
        <begin position="29"/>
        <end position="353"/>
    </location>
</feature>
<feature type="signal peptide" evidence="3">
    <location>
        <begin position="1"/>
        <end position="28"/>
    </location>
</feature>
<gene>
    <name evidence="4" type="ORF">RRG46_02620</name>
</gene>
<organism evidence="4 5">
    <name type="scientific">Mycoplasmopsis cynos</name>
    <dbReference type="NCBI Taxonomy" id="171284"/>
    <lineage>
        <taxon>Bacteria</taxon>
        <taxon>Bacillati</taxon>
        <taxon>Mycoplasmatota</taxon>
        <taxon>Mycoplasmoidales</taxon>
        <taxon>Metamycoplasmataceae</taxon>
        <taxon>Mycoplasmopsis</taxon>
    </lineage>
</organism>
<feature type="compositionally biased region" description="Polar residues" evidence="2">
    <location>
        <begin position="35"/>
        <end position="51"/>
    </location>
</feature>
<dbReference type="PROSITE" id="PS51257">
    <property type="entry name" value="PROKAR_LIPOPROTEIN"/>
    <property type="match status" value="1"/>
</dbReference>
<evidence type="ECO:0000256" key="1">
    <source>
        <dbReference type="SAM" id="Coils"/>
    </source>
</evidence>
<feature type="compositionally biased region" description="Polar residues" evidence="2">
    <location>
        <begin position="96"/>
        <end position="108"/>
    </location>
</feature>
<dbReference type="RefSeq" id="WP_284520658.1">
    <property type="nucleotide sequence ID" value="NZ_CP103991.1"/>
</dbReference>
<feature type="compositionally biased region" description="Basic and acidic residues" evidence="2">
    <location>
        <begin position="110"/>
        <end position="127"/>
    </location>
</feature>
<name>A0ABD8AIB1_9BACT</name>
<reference evidence="4 5" key="1">
    <citation type="submission" date="2023-12" db="EMBL/GenBank/DDBJ databases">
        <title>Hybrid Genome Assemblies of Mycoplasma cynos and Mycoplasma felis isolated from Dogs and Cats with Infectious Respiratory Disease.</title>
        <authorList>
            <person name="Framst I."/>
            <person name="Cai H."/>
            <person name="Ramesh P."/>
            <person name="Maboni G."/>
        </authorList>
    </citation>
    <scope>NUCLEOTIDE SEQUENCE [LARGE SCALE GENOMIC DNA]</scope>
    <source>
        <strain evidence="4 5">30510</strain>
    </source>
</reference>
<dbReference type="EMBL" id="CP141046">
    <property type="protein sequence ID" value="WQQ19719.1"/>
    <property type="molecule type" value="Genomic_DNA"/>
</dbReference>
<protein>
    <recommendedName>
        <fullName evidence="6">Lipoprotein</fullName>
    </recommendedName>
</protein>
<sequence length="353" mass="39960">MSKYKKIFSGLGLLSISTLIGACVVACANKKPKASDSSTEGIDQNNNQENSSKPKDGENTPGNPTPEAPKTNPETSEEPKTETPKNPEMSKENPEQNDNTGQGNGSNSNKQEENKPTPEPKPKPEPKVTVEAKSMELLESIEKLPYPQKDAKAKQTLKSKVNEIKNKNEEENKKIEELVLLGKEIEQVNNKLVEVIKNIDELPYPNQPALKKGAEISAKDKFKEKLNNLTNIKDIENVLPSNWKNNITMYNEVFKLIKDLIKEGKRTNLIKRFIQTDNSSTGNFTEAELIWQIYETVRIEILPKNNTVEKLNNKQKHGKNVKWLLDNIKKLKEVFNSEKKKPENDTNMEKKNN</sequence>